<evidence type="ECO:0000256" key="1">
    <source>
        <dbReference type="SAM" id="Phobius"/>
    </source>
</evidence>
<evidence type="ECO:0000313" key="3">
    <source>
        <dbReference type="Proteomes" id="UP001150238"/>
    </source>
</evidence>
<reference evidence="2" key="1">
    <citation type="submission" date="2022-08" db="EMBL/GenBank/DDBJ databases">
        <authorList>
            <consortium name="DOE Joint Genome Institute"/>
            <person name="Min B."/>
            <person name="Riley R."/>
            <person name="Sierra-Patev S."/>
            <person name="Naranjo-Ortiz M."/>
            <person name="Looney B."/>
            <person name="Konkel Z."/>
            <person name="Slot J.C."/>
            <person name="Sakamoto Y."/>
            <person name="Steenwyk J.L."/>
            <person name="Rokas A."/>
            <person name="Carro J."/>
            <person name="Camarero S."/>
            <person name="Ferreira P."/>
            <person name="Molpeceres G."/>
            <person name="Ruiz-Duenas F.J."/>
            <person name="Serrano A."/>
            <person name="Henrissat B."/>
            <person name="Drula E."/>
            <person name="Hughes K.W."/>
            <person name="Mata J.L."/>
            <person name="Ishikawa N.K."/>
            <person name="Vargas-Isla R."/>
            <person name="Ushijima S."/>
            <person name="Smith C.A."/>
            <person name="Ahrendt S."/>
            <person name="Andreopoulos W."/>
            <person name="He G."/>
            <person name="Labutti K."/>
            <person name="Lipzen A."/>
            <person name="Ng V."/>
            <person name="Sandor L."/>
            <person name="Barry K."/>
            <person name="Martinez A.T."/>
            <person name="Xiao Y."/>
            <person name="Gibbons J.G."/>
            <person name="Terashima K."/>
            <person name="Hibbett D.S."/>
            <person name="Grigoriev I.V."/>
        </authorList>
    </citation>
    <scope>NUCLEOTIDE SEQUENCE</scope>
    <source>
        <strain evidence="2">Sp2 HRB7682 ss15</strain>
    </source>
</reference>
<sequence>MTKRSCTFFLTIGAYAPYTLLQFVNVPLTFRECTMLFMNSLLLILLFRKHALSLTALVMSASHYFWALVHISTSFSGIQHHPLSANFRWSLHVVPCYSGSHGPPLLPNIACNF</sequence>
<organism evidence="2 3">
    <name type="scientific">Lentinula lateritia</name>
    <dbReference type="NCBI Taxonomy" id="40482"/>
    <lineage>
        <taxon>Eukaryota</taxon>
        <taxon>Fungi</taxon>
        <taxon>Dikarya</taxon>
        <taxon>Basidiomycota</taxon>
        <taxon>Agaricomycotina</taxon>
        <taxon>Agaricomycetes</taxon>
        <taxon>Agaricomycetidae</taxon>
        <taxon>Agaricales</taxon>
        <taxon>Marasmiineae</taxon>
        <taxon>Omphalotaceae</taxon>
        <taxon>Lentinula</taxon>
    </lineage>
</organism>
<proteinExistence type="predicted"/>
<comment type="caution">
    <text evidence="2">The sequence shown here is derived from an EMBL/GenBank/DDBJ whole genome shotgun (WGS) entry which is preliminary data.</text>
</comment>
<keyword evidence="1" id="KW-0472">Membrane</keyword>
<accession>A0A9W9AMP1</accession>
<evidence type="ECO:0000313" key="2">
    <source>
        <dbReference type="EMBL" id="KAJ4486627.1"/>
    </source>
</evidence>
<reference evidence="2" key="2">
    <citation type="journal article" date="2023" name="Proc. Natl. Acad. Sci. U.S.A.">
        <title>A global phylogenomic analysis of the shiitake genus Lentinula.</title>
        <authorList>
            <person name="Sierra-Patev S."/>
            <person name="Min B."/>
            <person name="Naranjo-Ortiz M."/>
            <person name="Looney B."/>
            <person name="Konkel Z."/>
            <person name="Slot J.C."/>
            <person name="Sakamoto Y."/>
            <person name="Steenwyk J.L."/>
            <person name="Rokas A."/>
            <person name="Carro J."/>
            <person name="Camarero S."/>
            <person name="Ferreira P."/>
            <person name="Molpeceres G."/>
            <person name="Ruiz-Duenas F.J."/>
            <person name="Serrano A."/>
            <person name="Henrissat B."/>
            <person name="Drula E."/>
            <person name="Hughes K.W."/>
            <person name="Mata J.L."/>
            <person name="Ishikawa N.K."/>
            <person name="Vargas-Isla R."/>
            <person name="Ushijima S."/>
            <person name="Smith C.A."/>
            <person name="Donoghue J."/>
            <person name="Ahrendt S."/>
            <person name="Andreopoulos W."/>
            <person name="He G."/>
            <person name="LaButti K."/>
            <person name="Lipzen A."/>
            <person name="Ng V."/>
            <person name="Riley R."/>
            <person name="Sandor L."/>
            <person name="Barry K."/>
            <person name="Martinez A.T."/>
            <person name="Xiao Y."/>
            <person name="Gibbons J.G."/>
            <person name="Terashima K."/>
            <person name="Grigoriev I.V."/>
            <person name="Hibbett D."/>
        </authorList>
    </citation>
    <scope>NUCLEOTIDE SEQUENCE</scope>
    <source>
        <strain evidence="2">Sp2 HRB7682 ss15</strain>
    </source>
</reference>
<dbReference type="AlphaFoldDB" id="A0A9W9AMP1"/>
<protein>
    <submittedName>
        <fullName evidence="2">Uncharacterized protein</fullName>
    </submittedName>
</protein>
<keyword evidence="1" id="KW-1133">Transmembrane helix</keyword>
<feature type="transmembrane region" description="Helical" evidence="1">
    <location>
        <begin position="50"/>
        <end position="69"/>
    </location>
</feature>
<dbReference type="Proteomes" id="UP001150238">
    <property type="component" value="Unassembled WGS sequence"/>
</dbReference>
<gene>
    <name evidence="2" type="ORF">C8J55DRAFT_21492</name>
</gene>
<dbReference type="EMBL" id="JANVFS010000010">
    <property type="protein sequence ID" value="KAJ4486627.1"/>
    <property type="molecule type" value="Genomic_DNA"/>
</dbReference>
<keyword evidence="1" id="KW-0812">Transmembrane</keyword>
<name>A0A9W9AMP1_9AGAR</name>
<feature type="transmembrane region" description="Helical" evidence="1">
    <location>
        <begin position="7"/>
        <end position="30"/>
    </location>
</feature>